<gene>
    <name evidence="15" type="ORF">NLO413_0872</name>
</gene>
<keyword evidence="9" id="KW-0378">Hydrolase</keyword>
<name>A0A0F3NRE2_9RICK</name>
<dbReference type="FunFam" id="3.30.160.20:FF:000003">
    <property type="entry name" value="Ribonuclease 3"/>
    <property type="match status" value="1"/>
</dbReference>
<dbReference type="STRING" id="1359163.NLO413_0872"/>
<dbReference type="GO" id="GO:0010468">
    <property type="term" value="P:regulation of gene expression"/>
    <property type="evidence" value="ECO:0007669"/>
    <property type="project" value="TreeGrafter"/>
</dbReference>
<evidence type="ECO:0000256" key="11">
    <source>
        <dbReference type="ARBA" id="ARBA00022884"/>
    </source>
</evidence>
<comment type="caution">
    <text evidence="15">The sequence shown here is derived from an EMBL/GenBank/DDBJ whole genome shotgun (WGS) entry which is preliminary data.</text>
</comment>
<dbReference type="GO" id="GO:0046872">
    <property type="term" value="F:metal ion binding"/>
    <property type="evidence" value="ECO:0007669"/>
    <property type="project" value="UniProtKB-KW"/>
</dbReference>
<dbReference type="Pfam" id="PF14622">
    <property type="entry name" value="Ribonucleas_3_3"/>
    <property type="match status" value="1"/>
</dbReference>
<keyword evidence="5" id="KW-0819">tRNA processing</keyword>
<accession>A0A0F3NRE2</accession>
<dbReference type="Pfam" id="PF00035">
    <property type="entry name" value="dsrm"/>
    <property type="match status" value="1"/>
</dbReference>
<dbReference type="CDD" id="cd00593">
    <property type="entry name" value="RIBOc"/>
    <property type="match status" value="1"/>
</dbReference>
<dbReference type="GO" id="GO:0008033">
    <property type="term" value="P:tRNA processing"/>
    <property type="evidence" value="ECO:0007669"/>
    <property type="project" value="UniProtKB-KW"/>
</dbReference>
<protein>
    <submittedName>
        <fullName evidence="15">Ribonuclease III domain protein</fullName>
    </submittedName>
</protein>
<keyword evidence="7" id="KW-0479">Metal-binding</keyword>
<proteinExistence type="inferred from homology"/>
<dbReference type="GO" id="GO:0004525">
    <property type="term" value="F:ribonuclease III activity"/>
    <property type="evidence" value="ECO:0007669"/>
    <property type="project" value="InterPro"/>
</dbReference>
<keyword evidence="6" id="KW-0540">Nuclease</keyword>
<reference evidence="15 16" key="1">
    <citation type="submission" date="2015-02" db="EMBL/GenBank/DDBJ databases">
        <title>Genome Sequencing of Rickettsiales.</title>
        <authorList>
            <person name="Daugherty S.C."/>
            <person name="Su Q."/>
            <person name="Abolude K."/>
            <person name="Beier-Sexton M."/>
            <person name="Carlyon J.A."/>
            <person name="Carter R."/>
            <person name="Day N.P."/>
            <person name="Dumler S.J."/>
            <person name="Dyachenko V."/>
            <person name="Godinez A."/>
            <person name="Kurtti T.J."/>
            <person name="Lichay M."/>
            <person name="Mullins K.E."/>
            <person name="Ott S."/>
            <person name="Pappas-Brown V."/>
            <person name="Paris D.H."/>
            <person name="Patel P."/>
            <person name="Richards A.L."/>
            <person name="Sadzewicz L."/>
            <person name="Sears K."/>
            <person name="Seidman D."/>
            <person name="Sengamalay N."/>
            <person name="Stenos J."/>
            <person name="Tallon L.J."/>
            <person name="Vincent G."/>
            <person name="Fraser C.M."/>
            <person name="Munderloh U."/>
            <person name="Dunning-Hotopp J.C."/>
        </authorList>
    </citation>
    <scope>NUCLEOTIDE SEQUENCE [LARGE SCALE GENOMIC DNA]</scope>
    <source>
        <strain evidence="15 16">RAC413</strain>
    </source>
</reference>
<dbReference type="SMART" id="SM00358">
    <property type="entry name" value="DSRM"/>
    <property type="match status" value="1"/>
</dbReference>
<dbReference type="GO" id="GO:0006397">
    <property type="term" value="P:mRNA processing"/>
    <property type="evidence" value="ECO:0007669"/>
    <property type="project" value="UniProtKB-KW"/>
</dbReference>
<dbReference type="PANTHER" id="PTHR11207">
    <property type="entry name" value="RIBONUCLEASE III"/>
    <property type="match status" value="1"/>
</dbReference>
<keyword evidence="10" id="KW-0460">Magnesium</keyword>
<dbReference type="PANTHER" id="PTHR11207:SF0">
    <property type="entry name" value="RIBONUCLEASE 3"/>
    <property type="match status" value="1"/>
</dbReference>
<dbReference type="GO" id="GO:0003725">
    <property type="term" value="F:double-stranded RNA binding"/>
    <property type="evidence" value="ECO:0007669"/>
    <property type="project" value="TreeGrafter"/>
</dbReference>
<keyword evidence="8" id="KW-0255">Endonuclease</keyword>
<dbReference type="InterPro" id="IPR036389">
    <property type="entry name" value="RNase_III_sf"/>
</dbReference>
<dbReference type="InterPro" id="IPR014720">
    <property type="entry name" value="dsRBD_dom"/>
</dbReference>
<evidence type="ECO:0000259" key="13">
    <source>
        <dbReference type="PROSITE" id="PS50137"/>
    </source>
</evidence>
<dbReference type="SUPFAM" id="SSF69065">
    <property type="entry name" value="RNase III domain-like"/>
    <property type="match status" value="1"/>
</dbReference>
<dbReference type="EMBL" id="LANX01000001">
    <property type="protein sequence ID" value="KJV69479.1"/>
    <property type="molecule type" value="Genomic_DNA"/>
</dbReference>
<evidence type="ECO:0000256" key="9">
    <source>
        <dbReference type="ARBA" id="ARBA00022801"/>
    </source>
</evidence>
<evidence type="ECO:0000256" key="5">
    <source>
        <dbReference type="ARBA" id="ARBA00022694"/>
    </source>
</evidence>
<organism evidence="15 16">
    <name type="scientific">Candidatus Neoehrlichia procyonis str. RAC413</name>
    <dbReference type="NCBI Taxonomy" id="1359163"/>
    <lineage>
        <taxon>Bacteria</taxon>
        <taxon>Pseudomonadati</taxon>
        <taxon>Pseudomonadota</taxon>
        <taxon>Alphaproteobacteria</taxon>
        <taxon>Rickettsiales</taxon>
        <taxon>Anaplasmataceae</taxon>
        <taxon>Candidatus Neoehrlichia</taxon>
    </lineage>
</organism>
<sequence length="170" mass="18693">MLFHIFPLENEGSLAKRKNALVCKGKIVEIAQSLNLGQFIIMSAGEKACGGKENLNNLENALEALIGAIYIDGGIQPAKEFILQHWESSARCMPFPPQDAKTKLQEWAQTQELSTPYYCVINKSGSDHCPVFTVEVSLSHYGTATATGNSKKSAEQKAAELMLKKIYKQT</sequence>
<evidence type="ECO:0000256" key="12">
    <source>
        <dbReference type="PROSITE-ProRule" id="PRU00266"/>
    </source>
</evidence>
<evidence type="ECO:0000256" key="7">
    <source>
        <dbReference type="ARBA" id="ARBA00022723"/>
    </source>
</evidence>
<dbReference type="Proteomes" id="UP000033562">
    <property type="component" value="Unassembled WGS sequence"/>
</dbReference>
<dbReference type="SMART" id="SM00535">
    <property type="entry name" value="RIBOc"/>
    <property type="match status" value="1"/>
</dbReference>
<evidence type="ECO:0000256" key="6">
    <source>
        <dbReference type="ARBA" id="ARBA00022722"/>
    </source>
</evidence>
<dbReference type="AlphaFoldDB" id="A0A0F3NRE2"/>
<keyword evidence="16" id="KW-1185">Reference proteome</keyword>
<dbReference type="CDD" id="cd10845">
    <property type="entry name" value="DSRM_RNAse_III_family"/>
    <property type="match status" value="1"/>
</dbReference>
<dbReference type="SUPFAM" id="SSF54768">
    <property type="entry name" value="dsRNA-binding domain-like"/>
    <property type="match status" value="1"/>
</dbReference>
<dbReference type="GO" id="GO:0006364">
    <property type="term" value="P:rRNA processing"/>
    <property type="evidence" value="ECO:0007669"/>
    <property type="project" value="UniProtKB-KW"/>
</dbReference>
<dbReference type="PATRIC" id="fig|1359163.3.peg.843"/>
<evidence type="ECO:0000256" key="3">
    <source>
        <dbReference type="ARBA" id="ARBA00022552"/>
    </source>
</evidence>
<evidence type="ECO:0000256" key="4">
    <source>
        <dbReference type="ARBA" id="ARBA00022664"/>
    </source>
</evidence>
<evidence type="ECO:0000256" key="1">
    <source>
        <dbReference type="ARBA" id="ARBA00010183"/>
    </source>
</evidence>
<keyword evidence="11 12" id="KW-0694">RNA-binding</keyword>
<dbReference type="Gene3D" id="1.10.1520.10">
    <property type="entry name" value="Ribonuclease III domain"/>
    <property type="match status" value="1"/>
</dbReference>
<feature type="domain" description="DRBM" evidence="13">
    <location>
        <begin position="99"/>
        <end position="168"/>
    </location>
</feature>
<evidence type="ECO:0000256" key="8">
    <source>
        <dbReference type="ARBA" id="ARBA00022759"/>
    </source>
</evidence>
<dbReference type="Gene3D" id="3.30.160.20">
    <property type="match status" value="1"/>
</dbReference>
<feature type="domain" description="RNase III" evidence="14">
    <location>
        <begin position="1"/>
        <end position="74"/>
    </location>
</feature>
<evidence type="ECO:0000259" key="14">
    <source>
        <dbReference type="PROSITE" id="PS50142"/>
    </source>
</evidence>
<dbReference type="PROSITE" id="PS50142">
    <property type="entry name" value="RNASE_3_2"/>
    <property type="match status" value="1"/>
</dbReference>
<dbReference type="InterPro" id="IPR000999">
    <property type="entry name" value="RNase_III_dom"/>
</dbReference>
<keyword evidence="3" id="KW-0698">rRNA processing</keyword>
<evidence type="ECO:0000313" key="15">
    <source>
        <dbReference type="EMBL" id="KJV69479.1"/>
    </source>
</evidence>
<dbReference type="PROSITE" id="PS50137">
    <property type="entry name" value="DS_RBD"/>
    <property type="match status" value="1"/>
</dbReference>
<keyword evidence="4" id="KW-0507">mRNA processing</keyword>
<evidence type="ECO:0000256" key="10">
    <source>
        <dbReference type="ARBA" id="ARBA00022842"/>
    </source>
</evidence>
<comment type="similarity">
    <text evidence="1">Belongs to the ribonuclease III family.</text>
</comment>
<evidence type="ECO:0000313" key="16">
    <source>
        <dbReference type="Proteomes" id="UP000033562"/>
    </source>
</evidence>
<keyword evidence="2" id="KW-0963">Cytoplasm</keyword>
<evidence type="ECO:0000256" key="2">
    <source>
        <dbReference type="ARBA" id="ARBA00022490"/>
    </source>
</evidence>